<comment type="caution">
    <text evidence="8">Lacks conserved residue(s) required for the propagation of feature annotation.</text>
</comment>
<dbReference type="GO" id="GO:0015113">
    <property type="term" value="F:nitrite transmembrane transporter activity"/>
    <property type="evidence" value="ECO:0007669"/>
    <property type="project" value="InterPro"/>
</dbReference>
<dbReference type="InterPro" id="IPR044772">
    <property type="entry name" value="NO3_transporter"/>
</dbReference>
<dbReference type="GO" id="GO:0042128">
    <property type="term" value="P:nitrate assimilation"/>
    <property type="evidence" value="ECO:0007669"/>
    <property type="project" value="UniProtKB-UniRule"/>
</dbReference>
<comment type="similarity">
    <text evidence="2 8">Belongs to the major facilitator superfamily. Nitrate/nitrite porter (TC 2.A.1.8) family.</text>
</comment>
<dbReference type="PANTHER" id="PTHR23515">
    <property type="entry name" value="HIGH-AFFINITY NITRATE TRANSPORTER 2.3"/>
    <property type="match status" value="1"/>
</dbReference>
<dbReference type="Gene3D" id="1.20.1250.20">
    <property type="entry name" value="MFS general substrate transporter like domains"/>
    <property type="match status" value="2"/>
</dbReference>
<name>A0A0C3CQK0_9AGAM</name>
<sequence length="491" mass="53122">MSPRSSSTSPGINFKDVVINPANLKCSSLPLFSLRNPYSVTFHLAWMGYFVAFLSWFAFSPLIPGAIKQDLNLTPDQVRNSNVVSLCATLLVRMGCGTLVDRFGPRKVMASLLIIGAIPSGLAGTAHTATGLYIIRFFIGMLGGTFVTCQAWTTAFFDKNVIGTATALTGGWGNSGGGFTFVIMISLYNALVSGGLDLHVAWRASFVIVPVPLLLMVATAILVFGTDHPAGKWSDRYKAVKRDVGTFDENDLEKKESPVEIQVTAVEPLADPKIVSELDTAVNDPLTWSIALKVISTPLTWLPAFAYLTTLGYELSMNANLANVLLSLYKSPTFGQTKAGYIAATYGFMNVFARPLGGYFSDLMYKRWGVPGKKYLMIFLGTLEGVMGITLGWYIDNHHNPSLKVVIILIIFLAISCEASNGVNFSLVPHCNPRSNGFMSGIVGAMGNLGGIVFAIVFRLQPLPLGKPFWICGIIALGINLLLVLIRVPRV</sequence>
<evidence type="ECO:0000313" key="11">
    <source>
        <dbReference type="Proteomes" id="UP000053989"/>
    </source>
</evidence>
<dbReference type="OrthoDB" id="434240at2759"/>
<evidence type="ECO:0000256" key="3">
    <source>
        <dbReference type="ARBA" id="ARBA00022448"/>
    </source>
</evidence>
<dbReference type="Pfam" id="PF07690">
    <property type="entry name" value="MFS_1"/>
    <property type="match status" value="1"/>
</dbReference>
<protein>
    <recommendedName>
        <fullName evidence="8">Nitrate/nitrite transporter</fullName>
    </recommendedName>
</protein>
<keyword evidence="6 8" id="KW-0534">Nitrate assimilation</keyword>
<dbReference type="HOGENOM" id="CLU_024204_1_1_1"/>
<dbReference type="GO" id="GO:0015112">
    <property type="term" value="F:nitrate transmembrane transporter activity"/>
    <property type="evidence" value="ECO:0007669"/>
    <property type="project" value="UniProtKB-UniRule"/>
</dbReference>
<dbReference type="PROSITE" id="PS50850">
    <property type="entry name" value="MFS"/>
    <property type="match status" value="1"/>
</dbReference>
<dbReference type="Proteomes" id="UP000053989">
    <property type="component" value="Unassembled WGS sequence"/>
</dbReference>
<feature type="transmembrane region" description="Helical" evidence="8">
    <location>
        <begin position="401"/>
        <end position="425"/>
    </location>
</feature>
<evidence type="ECO:0000256" key="6">
    <source>
        <dbReference type="ARBA" id="ARBA00023063"/>
    </source>
</evidence>
<comment type="subcellular location">
    <subcellularLocation>
        <location evidence="8">Cell membrane</location>
        <topology evidence="8">Multi-pass membrane protein</topology>
    </subcellularLocation>
    <subcellularLocation>
        <location evidence="1">Membrane</location>
        <topology evidence="1">Multi-pass membrane protein</topology>
    </subcellularLocation>
</comment>
<dbReference type="SUPFAM" id="SSF103473">
    <property type="entry name" value="MFS general substrate transporter"/>
    <property type="match status" value="1"/>
</dbReference>
<dbReference type="InterPro" id="IPR004737">
    <property type="entry name" value="NO3_transporter_NarK/NarU-like"/>
</dbReference>
<keyword evidence="5 8" id="KW-1133">Transmembrane helix</keyword>
<evidence type="ECO:0000256" key="2">
    <source>
        <dbReference type="ARBA" id="ARBA00008432"/>
    </source>
</evidence>
<feature type="transmembrane region" description="Helical" evidence="8">
    <location>
        <begin position="200"/>
        <end position="224"/>
    </location>
</feature>
<feature type="transmembrane region" description="Helical" evidence="8">
    <location>
        <begin position="108"/>
        <end position="127"/>
    </location>
</feature>
<evidence type="ECO:0000256" key="5">
    <source>
        <dbReference type="ARBA" id="ARBA00022989"/>
    </source>
</evidence>
<feature type="transmembrane region" description="Helical" evidence="8">
    <location>
        <begin position="44"/>
        <end position="63"/>
    </location>
</feature>
<evidence type="ECO:0000259" key="9">
    <source>
        <dbReference type="PROSITE" id="PS50850"/>
    </source>
</evidence>
<evidence type="ECO:0000256" key="4">
    <source>
        <dbReference type="ARBA" id="ARBA00022692"/>
    </source>
</evidence>
<evidence type="ECO:0000256" key="7">
    <source>
        <dbReference type="ARBA" id="ARBA00023136"/>
    </source>
</evidence>
<evidence type="ECO:0000256" key="8">
    <source>
        <dbReference type="RuleBase" id="RU366033"/>
    </source>
</evidence>
<dbReference type="InterPro" id="IPR011701">
    <property type="entry name" value="MFS"/>
</dbReference>
<dbReference type="InterPro" id="IPR020846">
    <property type="entry name" value="MFS_dom"/>
</dbReference>
<evidence type="ECO:0000313" key="10">
    <source>
        <dbReference type="EMBL" id="KIM50880.1"/>
    </source>
</evidence>
<dbReference type="STRING" id="1036808.A0A0C3CQK0"/>
<reference evidence="10 11" key="1">
    <citation type="submission" date="2014-04" db="EMBL/GenBank/DDBJ databases">
        <authorList>
            <consortium name="DOE Joint Genome Institute"/>
            <person name="Kuo A."/>
            <person name="Kohler A."/>
            <person name="Nagy L.G."/>
            <person name="Floudas D."/>
            <person name="Copeland A."/>
            <person name="Barry K.W."/>
            <person name="Cichocki N."/>
            <person name="Veneault-Fourrey C."/>
            <person name="LaButti K."/>
            <person name="Lindquist E.A."/>
            <person name="Lipzen A."/>
            <person name="Lundell T."/>
            <person name="Morin E."/>
            <person name="Murat C."/>
            <person name="Sun H."/>
            <person name="Tunlid A."/>
            <person name="Henrissat B."/>
            <person name="Grigoriev I.V."/>
            <person name="Hibbett D.S."/>
            <person name="Martin F."/>
            <person name="Nordberg H.P."/>
            <person name="Cantor M.N."/>
            <person name="Hua S.X."/>
        </authorList>
    </citation>
    <scope>NUCLEOTIDE SEQUENCE [LARGE SCALE GENOMIC DNA]</scope>
    <source>
        <strain evidence="10 11">Foug A</strain>
    </source>
</reference>
<dbReference type="GO" id="GO:0005886">
    <property type="term" value="C:plasma membrane"/>
    <property type="evidence" value="ECO:0007669"/>
    <property type="project" value="UniProtKB-SubCell"/>
</dbReference>
<reference evidence="11" key="2">
    <citation type="submission" date="2015-01" db="EMBL/GenBank/DDBJ databases">
        <title>Evolutionary Origins and Diversification of the Mycorrhizal Mutualists.</title>
        <authorList>
            <consortium name="DOE Joint Genome Institute"/>
            <consortium name="Mycorrhizal Genomics Consortium"/>
            <person name="Kohler A."/>
            <person name="Kuo A."/>
            <person name="Nagy L.G."/>
            <person name="Floudas D."/>
            <person name="Copeland A."/>
            <person name="Barry K.W."/>
            <person name="Cichocki N."/>
            <person name="Veneault-Fourrey C."/>
            <person name="LaButti K."/>
            <person name="Lindquist E.A."/>
            <person name="Lipzen A."/>
            <person name="Lundell T."/>
            <person name="Morin E."/>
            <person name="Murat C."/>
            <person name="Riley R."/>
            <person name="Ohm R."/>
            <person name="Sun H."/>
            <person name="Tunlid A."/>
            <person name="Henrissat B."/>
            <person name="Grigoriev I.V."/>
            <person name="Hibbett D.S."/>
            <person name="Martin F."/>
        </authorList>
    </citation>
    <scope>NUCLEOTIDE SEQUENCE [LARGE SCALE GENOMIC DNA]</scope>
    <source>
        <strain evidence="11">Foug A</strain>
    </source>
</reference>
<accession>A0A0C3CQK0</accession>
<feature type="transmembrane region" description="Helical" evidence="8">
    <location>
        <begin position="437"/>
        <end position="456"/>
    </location>
</feature>
<organism evidence="10 11">
    <name type="scientific">Scleroderma citrinum Foug A</name>
    <dbReference type="NCBI Taxonomy" id="1036808"/>
    <lineage>
        <taxon>Eukaryota</taxon>
        <taxon>Fungi</taxon>
        <taxon>Dikarya</taxon>
        <taxon>Basidiomycota</taxon>
        <taxon>Agaricomycotina</taxon>
        <taxon>Agaricomycetes</taxon>
        <taxon>Agaricomycetidae</taxon>
        <taxon>Boletales</taxon>
        <taxon>Sclerodermatineae</taxon>
        <taxon>Sclerodermataceae</taxon>
        <taxon>Scleroderma</taxon>
    </lineage>
</organism>
<dbReference type="NCBIfam" id="TIGR00886">
    <property type="entry name" value="2A0108"/>
    <property type="match status" value="1"/>
</dbReference>
<keyword evidence="3 8" id="KW-0813">Transport</keyword>
<keyword evidence="7 8" id="KW-0472">Membrane</keyword>
<dbReference type="InParanoid" id="A0A0C3CQK0"/>
<gene>
    <name evidence="10" type="ORF">SCLCIDRAFT_1225061</name>
</gene>
<proteinExistence type="inferred from homology"/>
<keyword evidence="11" id="KW-1185">Reference proteome</keyword>
<feature type="transmembrane region" description="Helical" evidence="8">
    <location>
        <begin position="468"/>
        <end position="486"/>
    </location>
</feature>
<keyword evidence="4 8" id="KW-0812">Transmembrane</keyword>
<feature type="transmembrane region" description="Helical" evidence="8">
    <location>
        <begin position="165"/>
        <end position="188"/>
    </location>
</feature>
<evidence type="ECO:0000256" key="1">
    <source>
        <dbReference type="ARBA" id="ARBA00004141"/>
    </source>
</evidence>
<dbReference type="InterPro" id="IPR036259">
    <property type="entry name" value="MFS_trans_sf"/>
</dbReference>
<feature type="transmembrane region" description="Helical" evidence="8">
    <location>
        <begin position="375"/>
        <end position="395"/>
    </location>
</feature>
<feature type="transmembrane region" description="Helical" evidence="8">
    <location>
        <begin position="133"/>
        <end position="153"/>
    </location>
</feature>
<dbReference type="EMBL" id="KN822315">
    <property type="protein sequence ID" value="KIM50880.1"/>
    <property type="molecule type" value="Genomic_DNA"/>
</dbReference>
<feature type="domain" description="Major facilitator superfamily (MFS) profile" evidence="9">
    <location>
        <begin position="41"/>
        <end position="491"/>
    </location>
</feature>
<keyword evidence="8" id="KW-1003">Cell membrane</keyword>
<dbReference type="AlphaFoldDB" id="A0A0C3CQK0"/>